<keyword evidence="3" id="KW-1185">Reference proteome</keyword>
<evidence type="ECO:0000313" key="2">
    <source>
        <dbReference type="EMBL" id="AKU97073.1"/>
    </source>
</evidence>
<organism evidence="2 3">
    <name type="scientific">Labilithrix luteola</name>
    <dbReference type="NCBI Taxonomy" id="1391654"/>
    <lineage>
        <taxon>Bacteria</taxon>
        <taxon>Pseudomonadati</taxon>
        <taxon>Myxococcota</taxon>
        <taxon>Polyangia</taxon>
        <taxon>Polyangiales</taxon>
        <taxon>Labilitrichaceae</taxon>
        <taxon>Labilithrix</taxon>
    </lineage>
</organism>
<reference evidence="2 3" key="1">
    <citation type="submission" date="2015-08" db="EMBL/GenBank/DDBJ databases">
        <authorList>
            <person name="Babu N.S."/>
            <person name="Beckwith C.J."/>
            <person name="Beseler K.G."/>
            <person name="Brison A."/>
            <person name="Carone J.V."/>
            <person name="Caskin T.P."/>
            <person name="Diamond M."/>
            <person name="Durham M.E."/>
            <person name="Foxe J.M."/>
            <person name="Go M."/>
            <person name="Henderson B.A."/>
            <person name="Jones I.B."/>
            <person name="McGettigan J.A."/>
            <person name="Micheletti S.J."/>
            <person name="Nasrallah M.E."/>
            <person name="Ortiz D."/>
            <person name="Piller C.R."/>
            <person name="Privatt S.R."/>
            <person name="Schneider S.L."/>
            <person name="Sharp S."/>
            <person name="Smith T.C."/>
            <person name="Stanton J.D."/>
            <person name="Ullery H.E."/>
            <person name="Wilson R.J."/>
            <person name="Serrano M.G."/>
            <person name="Buck G."/>
            <person name="Lee V."/>
            <person name="Wang Y."/>
            <person name="Carvalho R."/>
            <person name="Voegtly L."/>
            <person name="Shi R."/>
            <person name="Duckworth R."/>
            <person name="Johnson A."/>
            <person name="Loviza R."/>
            <person name="Walstead R."/>
            <person name="Shah Z."/>
            <person name="Kiflezghi M."/>
            <person name="Wade K."/>
            <person name="Ball S.L."/>
            <person name="Bradley K.W."/>
            <person name="Asai D.J."/>
            <person name="Bowman C.A."/>
            <person name="Russell D.A."/>
            <person name="Pope W.H."/>
            <person name="Jacobs-Sera D."/>
            <person name="Hendrix R.W."/>
            <person name="Hatfull G.F."/>
        </authorList>
    </citation>
    <scope>NUCLEOTIDE SEQUENCE [LARGE SCALE GENOMIC DNA]</scope>
    <source>
        <strain evidence="2 3">DSM 27648</strain>
    </source>
</reference>
<gene>
    <name evidence="2" type="ORF">AKJ09_03737</name>
</gene>
<name>A0A0K1PU56_9BACT</name>
<sequence>MTRASTRSALSRKYLPMRQRLLLIPEKADVERDAVATAWKGAGGSVMRIGRFWDPPDVDRSRVHVYGNDTFCLVLAEKLSLQLVSPSDHILASIPKEFARREIRILPLADLKADAFPVFVKSVIPKQFKSAVYDSEASLTAETQGLAASEEVLVSSVVTFVAEARAFVLDGSVRACAIYEGEASAADAARFAERIVSTMGAPTFPRTCVVDVGLMEDGQWALVECNAPWGAGLNGCDPAPVLACIAAASEPK</sequence>
<dbReference type="AlphaFoldDB" id="A0A0K1PU56"/>
<dbReference type="InterPro" id="IPR041261">
    <property type="entry name" value="R2K_2"/>
</dbReference>
<accession>A0A0K1PU56</accession>
<dbReference type="KEGG" id="llu:AKJ09_03737"/>
<evidence type="ECO:0000313" key="3">
    <source>
        <dbReference type="Proteomes" id="UP000064967"/>
    </source>
</evidence>
<proteinExistence type="predicted"/>
<dbReference type="EMBL" id="CP012333">
    <property type="protein sequence ID" value="AKU97073.1"/>
    <property type="molecule type" value="Genomic_DNA"/>
</dbReference>
<dbReference type="Pfam" id="PF18299">
    <property type="entry name" value="R2K_2"/>
    <property type="match status" value="1"/>
</dbReference>
<evidence type="ECO:0000259" key="1">
    <source>
        <dbReference type="Pfam" id="PF18299"/>
    </source>
</evidence>
<feature type="domain" description="ATP-grasp" evidence="1">
    <location>
        <begin position="98"/>
        <end position="243"/>
    </location>
</feature>
<protein>
    <recommendedName>
        <fullName evidence="1">ATP-grasp domain-containing protein</fullName>
    </recommendedName>
</protein>
<dbReference type="Proteomes" id="UP000064967">
    <property type="component" value="Chromosome"/>
</dbReference>